<reference evidence="2 3" key="1">
    <citation type="submission" date="2018-09" db="EMBL/GenBank/DDBJ databases">
        <title>Genomic Encyclopedia of Archaeal and Bacterial Type Strains, Phase II (KMG-II): from individual species to whole genera.</title>
        <authorList>
            <person name="Goeker M."/>
        </authorList>
    </citation>
    <scope>NUCLEOTIDE SEQUENCE [LARGE SCALE GENOMIC DNA]</scope>
    <source>
        <strain evidence="2 3">DSM 17008</strain>
    </source>
</reference>
<dbReference type="EMBL" id="RAPK01000009">
    <property type="protein sequence ID" value="RKD72964.1"/>
    <property type="molecule type" value="Genomic_DNA"/>
</dbReference>
<evidence type="ECO:0000256" key="1">
    <source>
        <dbReference type="SAM" id="Phobius"/>
    </source>
</evidence>
<keyword evidence="1" id="KW-0472">Membrane</keyword>
<evidence type="ECO:0000313" key="2">
    <source>
        <dbReference type="EMBL" id="RKD72964.1"/>
    </source>
</evidence>
<dbReference type="InterPro" id="IPR010398">
    <property type="entry name" value="DUF997"/>
</dbReference>
<feature type="transmembrane region" description="Helical" evidence="1">
    <location>
        <begin position="57"/>
        <end position="80"/>
    </location>
</feature>
<dbReference type="PANTHER" id="PTHR39174:SF1">
    <property type="entry name" value="INNER MEMBRANE PROTEIN"/>
    <property type="match status" value="1"/>
</dbReference>
<dbReference type="AlphaFoldDB" id="A0A419V3B6"/>
<organism evidence="2 3">
    <name type="scientific">Sinobaca qinghaiensis</name>
    <dbReference type="NCBI Taxonomy" id="342944"/>
    <lineage>
        <taxon>Bacteria</taxon>
        <taxon>Bacillati</taxon>
        <taxon>Bacillota</taxon>
        <taxon>Bacilli</taxon>
        <taxon>Bacillales</taxon>
        <taxon>Sporolactobacillaceae</taxon>
        <taxon>Sinobaca</taxon>
    </lineage>
</organism>
<dbReference type="OrthoDB" id="1752893at2"/>
<name>A0A419V3B6_9BACL</name>
<keyword evidence="1" id="KW-1133">Transmembrane helix</keyword>
<gene>
    <name evidence="2" type="ORF">ATL39_2161</name>
</gene>
<dbReference type="Pfam" id="PF06196">
    <property type="entry name" value="DUF997"/>
    <property type="match status" value="1"/>
</dbReference>
<keyword evidence="1" id="KW-0812">Transmembrane</keyword>
<proteinExistence type="predicted"/>
<protein>
    <submittedName>
        <fullName evidence="2">Putative membrane protein YhdT</fullName>
    </submittedName>
</protein>
<evidence type="ECO:0000313" key="3">
    <source>
        <dbReference type="Proteomes" id="UP000285120"/>
    </source>
</evidence>
<sequence>MNEQSPVKKRWSITAKEALIGTAIVILHFCLWFGFAYGLGSGPPEEYRYIAGMPAWFFFSCVIVPIFIIILVALAVRFFFTDISLEEEEEKK</sequence>
<accession>A0A419V3B6</accession>
<dbReference type="RefSeq" id="WP_120193352.1">
    <property type="nucleotide sequence ID" value="NZ_RAPK01000009.1"/>
</dbReference>
<dbReference type="Proteomes" id="UP000285120">
    <property type="component" value="Unassembled WGS sequence"/>
</dbReference>
<dbReference type="PANTHER" id="PTHR39174">
    <property type="entry name" value="INNER MEMBRANE PROTEIN-RELATED"/>
    <property type="match status" value="1"/>
</dbReference>
<comment type="caution">
    <text evidence="2">The sequence shown here is derived from an EMBL/GenBank/DDBJ whole genome shotgun (WGS) entry which is preliminary data.</text>
</comment>
<keyword evidence="3" id="KW-1185">Reference proteome</keyword>
<feature type="transmembrane region" description="Helical" evidence="1">
    <location>
        <begin position="18"/>
        <end position="37"/>
    </location>
</feature>